<feature type="domain" description="Carbohydrate binding X2" evidence="7">
    <location>
        <begin position="918"/>
        <end position="999"/>
    </location>
</feature>
<dbReference type="PROSITE" id="PS51257">
    <property type="entry name" value="PROKAR_LIPOPROTEIN"/>
    <property type="match status" value="1"/>
</dbReference>
<feature type="domain" description="Carbohydrate binding X2" evidence="7">
    <location>
        <begin position="427"/>
        <end position="513"/>
    </location>
</feature>
<keyword evidence="2" id="KW-0732">Signal</keyword>
<comment type="subcellular location">
    <subcellularLocation>
        <location evidence="1">Cell envelope</location>
    </subcellularLocation>
</comment>
<dbReference type="Gene3D" id="2.60.40.4270">
    <property type="entry name" value="Listeria-Bacteroides repeat domain"/>
    <property type="match status" value="1"/>
</dbReference>
<evidence type="ECO:0000256" key="5">
    <source>
        <dbReference type="ARBA" id="ARBA00023326"/>
    </source>
</evidence>
<dbReference type="EMBL" id="JQ844276">
    <property type="protein sequence ID" value="AGS54071.1"/>
    <property type="molecule type" value="Genomic_DNA"/>
</dbReference>
<dbReference type="NCBIfam" id="TIGR02543">
    <property type="entry name" value="List_Bact_rpt"/>
    <property type="match status" value="1"/>
</dbReference>
<dbReference type="InterPro" id="IPR013378">
    <property type="entry name" value="InlB-like_B-rpt"/>
</dbReference>
<dbReference type="InterPro" id="IPR042229">
    <property type="entry name" value="Listeria/Bacterioides_rpt_sf"/>
</dbReference>
<evidence type="ECO:0000256" key="2">
    <source>
        <dbReference type="ARBA" id="ARBA00022729"/>
    </source>
</evidence>
<proteinExistence type="predicted"/>
<dbReference type="AlphaFoldDB" id="A0A806KP87"/>
<evidence type="ECO:0000256" key="3">
    <source>
        <dbReference type="ARBA" id="ARBA00023001"/>
    </source>
</evidence>
<keyword evidence="5" id="KW-0624">Polysaccharide degradation</keyword>
<evidence type="ECO:0000256" key="4">
    <source>
        <dbReference type="ARBA" id="ARBA00023277"/>
    </source>
</evidence>
<protein>
    <submittedName>
        <fullName evidence="8">Type 3a cellulose-binding domain protein</fullName>
    </submittedName>
</protein>
<dbReference type="InterPro" id="IPR005102">
    <property type="entry name" value="Carbo-bd_X2"/>
</dbReference>
<evidence type="ECO:0000259" key="7">
    <source>
        <dbReference type="Pfam" id="PF03442"/>
    </source>
</evidence>
<feature type="domain" description="Carbohydrate binding X2" evidence="7">
    <location>
        <begin position="620"/>
        <end position="702"/>
    </location>
</feature>
<dbReference type="Pfam" id="PF09479">
    <property type="entry name" value="Flg_new"/>
    <property type="match status" value="1"/>
</dbReference>
<organism evidence="8">
    <name type="scientific">uncultured bacterium contig00007</name>
    <dbReference type="NCBI Taxonomy" id="1181499"/>
    <lineage>
        <taxon>Bacteria</taxon>
        <taxon>environmental samples</taxon>
    </lineage>
</organism>
<keyword evidence="3" id="KW-0136">Cellulose degradation</keyword>
<evidence type="ECO:0000313" key="8">
    <source>
        <dbReference type="EMBL" id="AGS54071.1"/>
    </source>
</evidence>
<dbReference type="GO" id="GO:0030245">
    <property type="term" value="P:cellulose catabolic process"/>
    <property type="evidence" value="ECO:0007669"/>
    <property type="project" value="UniProtKB-KW"/>
</dbReference>
<dbReference type="InterPro" id="IPR014756">
    <property type="entry name" value="Ig_E-set"/>
</dbReference>
<reference evidence="8" key="1">
    <citation type="submission" date="2012-03" db="EMBL/GenBank/DDBJ databases">
        <title>Functional metagenomics reveals considerable lignocellulase gene clusters in the gut microbiome of a wood-feeding higher termite.</title>
        <authorList>
            <person name="Liu N."/>
        </authorList>
    </citation>
    <scope>NUCLEOTIDE SEQUENCE</scope>
</reference>
<feature type="domain" description="Carbohydrate binding X2" evidence="7">
    <location>
        <begin position="524"/>
        <end position="605"/>
    </location>
</feature>
<feature type="region of interest" description="Disordered" evidence="6">
    <location>
        <begin position="734"/>
        <end position="756"/>
    </location>
</feature>
<dbReference type="Pfam" id="PF03442">
    <property type="entry name" value="CBM_X2"/>
    <property type="match status" value="4"/>
</dbReference>
<name>A0A806KP87_9BACT</name>
<sequence length="1160" mass="125910">MKNKILSVFIFVLFASCKNPFFMDILPDKNKKPGTLIPDLDTYIVTFNKNHNDTEGFTEADPRFKTVEYPADTIDELPQPPSRDGYTFTEWKTKDGEKFTEDTLVTASLTVYAQWKTQDGHIPDDHVPTDGMKNTSAFTKQYDYVWFDLNLAEGFDINNYDKFTVRANFYDTNNQPIPTNADVGGSNYGWGLGQIQFAKGSGTEDPDTSPNLLGIKYYNLDKDGSEVNTDANNGTVNKEITFTEKPTRILVQNSKAMVGYIEITEITFHPKVQFNPAEDVTLSVANMGGAHASNYFWNFYPLTFPAGFNFAHFDSFTVKAKFYSDTGKTTEIASNTGLGQIRFASGTGNAQMGDGDSAWIGAVFYNLNEDGRTFETPNPNEGTIRATDLARLTQIPTRLGVCNSKTEVKYIEITSITFHVPVTSAVISPTTAAFDKYTSNSNYKDIPVSINYNGNAANSLSSIRNGATTLELSNYTVSGSTVTLKKEYLATLGLGDHILTFVFSKGDSKTITITVTDSLPTGDIFPVTATFDKKPSEQADITVNVTYYSFTLTAIENEGEDYTLIQGTDFSGNFGDATITLKKEYLATLPLGHTTLTFVFNQGEKGITINVVDNTTLSVISPTSALFVKDSPQSVVVTMTPNDGAFTGIQNGTTPLTTPTHYTRSGVGDNTVTFENSYLEGLTPGTYTFTFYFGAGGDRQLIVTVMASMPDPSRSTKVDFEDATFGAGTIGYTYGDNSPTTRERSGDPDTAGHSGQKSLHIVTTGYNQAAIVPVNLTAELKHYKAFYFRIYVTSGDLGSTPNNLMVYASNTNLNTGNAAGNNSSYFGRYGFGNDGVSQNQTANHFSKLLVGSVSVDFTATGAWQYYKFDFDVSSKTDIMDLSGPIYIAIGVNNQSALNYYLDDLIFEYEDGFTPSASITPPTASFVQGTASDINVTITPHGNTLLNIKNGAATLISGTDYIINSTTSITINASYLNDLPVGTHTLTFDFDAETDPTLTITVNDGSVKTSYDFSTDPGTSAYRASDGTLSYIAGAPGGNSPPSNGVLNYVATSSGSRAIYFKFILPAGQTLSNFTGLRIQIAGINTQYKGARIIAANGGSYVELSGQINNDNFVQSQNTWYTREIPFTTGSPGSYGGTVEVGFRLTDNDSGTYQIKKVELY</sequence>
<dbReference type="GO" id="GO:0030313">
    <property type="term" value="C:cell envelope"/>
    <property type="evidence" value="ECO:0007669"/>
    <property type="project" value="UniProtKB-SubCell"/>
</dbReference>
<dbReference type="SUPFAM" id="SSF81296">
    <property type="entry name" value="E set domains"/>
    <property type="match status" value="4"/>
</dbReference>
<accession>A0A806KP87</accession>
<keyword evidence="4" id="KW-0119">Carbohydrate metabolism</keyword>
<dbReference type="InterPro" id="IPR013783">
    <property type="entry name" value="Ig-like_fold"/>
</dbReference>
<evidence type="ECO:0000256" key="6">
    <source>
        <dbReference type="SAM" id="MobiDB-lite"/>
    </source>
</evidence>
<dbReference type="Gene3D" id="2.60.40.10">
    <property type="entry name" value="Immunoglobulins"/>
    <property type="match status" value="4"/>
</dbReference>
<evidence type="ECO:0000256" key="1">
    <source>
        <dbReference type="ARBA" id="ARBA00004196"/>
    </source>
</evidence>